<feature type="signal peptide" evidence="1">
    <location>
        <begin position="1"/>
        <end position="20"/>
    </location>
</feature>
<comment type="caution">
    <text evidence="2">The sequence shown here is derived from an EMBL/GenBank/DDBJ whole genome shotgun (WGS) entry which is preliminary data.</text>
</comment>
<dbReference type="Proteomes" id="UP000827092">
    <property type="component" value="Unassembled WGS sequence"/>
</dbReference>
<reference evidence="2 3" key="1">
    <citation type="journal article" date="2022" name="Nat. Ecol. Evol.">
        <title>A masculinizing supergene underlies an exaggerated male reproductive morph in a spider.</title>
        <authorList>
            <person name="Hendrickx F."/>
            <person name="De Corte Z."/>
            <person name="Sonet G."/>
            <person name="Van Belleghem S.M."/>
            <person name="Kostlbacher S."/>
            <person name="Vangestel C."/>
        </authorList>
    </citation>
    <scope>NUCLEOTIDE SEQUENCE [LARGE SCALE GENOMIC DNA]</scope>
    <source>
        <strain evidence="2">W744_W776</strain>
    </source>
</reference>
<protein>
    <submittedName>
        <fullName evidence="2">Uncharacterized protein</fullName>
    </submittedName>
</protein>
<dbReference type="AlphaFoldDB" id="A0AAV6V3R9"/>
<feature type="chain" id="PRO_5043327907" evidence="1">
    <location>
        <begin position="21"/>
        <end position="75"/>
    </location>
</feature>
<accession>A0AAV6V3R9</accession>
<evidence type="ECO:0000256" key="1">
    <source>
        <dbReference type="SAM" id="SignalP"/>
    </source>
</evidence>
<evidence type="ECO:0000313" key="3">
    <source>
        <dbReference type="Proteomes" id="UP000827092"/>
    </source>
</evidence>
<organism evidence="2 3">
    <name type="scientific">Oedothorax gibbosus</name>
    <dbReference type="NCBI Taxonomy" id="931172"/>
    <lineage>
        <taxon>Eukaryota</taxon>
        <taxon>Metazoa</taxon>
        <taxon>Ecdysozoa</taxon>
        <taxon>Arthropoda</taxon>
        <taxon>Chelicerata</taxon>
        <taxon>Arachnida</taxon>
        <taxon>Araneae</taxon>
        <taxon>Araneomorphae</taxon>
        <taxon>Entelegynae</taxon>
        <taxon>Araneoidea</taxon>
        <taxon>Linyphiidae</taxon>
        <taxon>Erigoninae</taxon>
        <taxon>Oedothorax</taxon>
    </lineage>
</organism>
<keyword evidence="1" id="KW-0732">Signal</keyword>
<keyword evidence="3" id="KW-1185">Reference proteome</keyword>
<name>A0AAV6V3R9_9ARAC</name>
<gene>
    <name evidence="2" type="ORF">JTE90_001290</name>
</gene>
<sequence length="75" mass="8422">MTRKMIFGLILAFYTVEIIAGQCITANDILVNETSVGISMRNLIEGNTRFSLDLLRTLNVDRRSDKDSSGYFQSS</sequence>
<proteinExistence type="predicted"/>
<dbReference type="EMBL" id="JAFNEN010000177">
    <property type="protein sequence ID" value="KAG8190682.1"/>
    <property type="molecule type" value="Genomic_DNA"/>
</dbReference>
<evidence type="ECO:0000313" key="2">
    <source>
        <dbReference type="EMBL" id="KAG8190682.1"/>
    </source>
</evidence>